<name>A0A367LN60_9HYPO</name>
<dbReference type="EMBL" id="LKCN02000001">
    <property type="protein sequence ID" value="RCI15874.1"/>
    <property type="molecule type" value="Genomic_DNA"/>
</dbReference>
<dbReference type="PROSITE" id="PS51257">
    <property type="entry name" value="PROKAR_LIPOPROTEIN"/>
    <property type="match status" value="1"/>
</dbReference>
<organism evidence="1 2">
    <name type="scientific">Ophiocordyceps polyrhachis-furcata BCC 54312</name>
    <dbReference type="NCBI Taxonomy" id="1330021"/>
    <lineage>
        <taxon>Eukaryota</taxon>
        <taxon>Fungi</taxon>
        <taxon>Dikarya</taxon>
        <taxon>Ascomycota</taxon>
        <taxon>Pezizomycotina</taxon>
        <taxon>Sordariomycetes</taxon>
        <taxon>Hypocreomycetidae</taxon>
        <taxon>Hypocreales</taxon>
        <taxon>Ophiocordycipitaceae</taxon>
        <taxon>Ophiocordyceps</taxon>
    </lineage>
</organism>
<dbReference type="Proteomes" id="UP000253664">
    <property type="component" value="Unassembled WGS sequence"/>
</dbReference>
<accession>A0A367LN60</accession>
<evidence type="ECO:0000313" key="2">
    <source>
        <dbReference type="Proteomes" id="UP000253664"/>
    </source>
</evidence>
<proteinExistence type="predicted"/>
<sequence>MSDATDRSAAAAAAAVHGASWSSCLLRSSLLPPIAAFLNRCTLGRALFPRNVKIRSGYHEVTACAWAGFRRPFLRRSNLQDDLKFIKLLGYGVDGVVWQVEIGDRVVALNQALQRESQDASILQMVQLAVEHYGASI</sequence>
<comment type="caution">
    <text evidence="1">The sequence shown here is derived from an EMBL/GenBank/DDBJ whole genome shotgun (WGS) entry which is preliminary data.</text>
</comment>
<evidence type="ECO:0000313" key="1">
    <source>
        <dbReference type="EMBL" id="RCI15874.1"/>
    </source>
</evidence>
<protein>
    <submittedName>
        <fullName evidence="1">Uncharacterized protein</fullName>
    </submittedName>
</protein>
<dbReference type="AlphaFoldDB" id="A0A367LN60"/>
<reference evidence="1 2" key="1">
    <citation type="journal article" date="2015" name="BMC Genomics">
        <title>Insights from the genome of Ophiocordyceps polyrhachis-furcata to pathogenicity and host specificity in insect fungi.</title>
        <authorList>
            <person name="Wichadakul D."/>
            <person name="Kobmoo N."/>
            <person name="Ingsriswang S."/>
            <person name="Tangphatsornruang S."/>
            <person name="Chantasingh D."/>
            <person name="Luangsa-ard J.J."/>
            <person name="Eurwilaichitr L."/>
        </authorList>
    </citation>
    <scope>NUCLEOTIDE SEQUENCE [LARGE SCALE GENOMIC DNA]</scope>
    <source>
        <strain evidence="1 2">BCC 54312</strain>
    </source>
</reference>
<keyword evidence="2" id="KW-1185">Reference proteome</keyword>
<gene>
    <name evidence="1" type="ORF">L249_1935</name>
</gene>
<dbReference type="OrthoDB" id="4907689at2759"/>